<keyword evidence="2" id="KW-1185">Reference proteome</keyword>
<protein>
    <submittedName>
        <fullName evidence="1">Uncharacterized protein</fullName>
    </submittedName>
</protein>
<accession>A0A8T2XZD6</accession>
<organism evidence="1 2">
    <name type="scientific">Populus deltoides</name>
    <name type="common">Eastern poplar</name>
    <name type="synonym">Eastern cottonwood</name>
    <dbReference type="NCBI Taxonomy" id="3696"/>
    <lineage>
        <taxon>Eukaryota</taxon>
        <taxon>Viridiplantae</taxon>
        <taxon>Streptophyta</taxon>
        <taxon>Embryophyta</taxon>
        <taxon>Tracheophyta</taxon>
        <taxon>Spermatophyta</taxon>
        <taxon>Magnoliopsida</taxon>
        <taxon>eudicotyledons</taxon>
        <taxon>Gunneridae</taxon>
        <taxon>Pentapetalae</taxon>
        <taxon>rosids</taxon>
        <taxon>fabids</taxon>
        <taxon>Malpighiales</taxon>
        <taxon>Salicaceae</taxon>
        <taxon>Saliceae</taxon>
        <taxon>Populus</taxon>
    </lineage>
</organism>
<evidence type="ECO:0000313" key="1">
    <source>
        <dbReference type="EMBL" id="KAH8498229.1"/>
    </source>
</evidence>
<dbReference type="Proteomes" id="UP000807159">
    <property type="component" value="Chromosome 9"/>
</dbReference>
<comment type="caution">
    <text evidence="1">The sequence shown here is derived from an EMBL/GenBank/DDBJ whole genome shotgun (WGS) entry which is preliminary data.</text>
</comment>
<name>A0A8T2XZD6_POPDE</name>
<sequence length="108" mass="12035">MIQREREGQLEEELLSEVSAHLPQAKEDGDKPGLEAMLLKVLQLYASSILSKRSYANKGEEVLMAGQFLEPIIKAPEEKWNKILLNGMTVGKGGISPEEHYAVIKETN</sequence>
<gene>
    <name evidence="1" type="ORF">H0E87_017233</name>
</gene>
<dbReference type="EMBL" id="JACEGQ020000009">
    <property type="protein sequence ID" value="KAH8498229.1"/>
    <property type="molecule type" value="Genomic_DNA"/>
</dbReference>
<proteinExistence type="predicted"/>
<dbReference type="PANTHER" id="PTHR36348">
    <property type="entry name" value="EXPRESSED PROTEIN"/>
    <property type="match status" value="1"/>
</dbReference>
<evidence type="ECO:0000313" key="2">
    <source>
        <dbReference type="Proteomes" id="UP000807159"/>
    </source>
</evidence>
<dbReference type="PANTHER" id="PTHR36348:SF1">
    <property type="entry name" value="EXPRESSED PROTEIN"/>
    <property type="match status" value="1"/>
</dbReference>
<dbReference type="AlphaFoldDB" id="A0A8T2XZD6"/>
<reference evidence="1" key="1">
    <citation type="journal article" date="2021" name="J. Hered.">
        <title>Genome Assembly of Salicaceae Populus deltoides (Eastern Cottonwood) I-69 Based on Nanopore Sequencing and Hi-C Technologies.</title>
        <authorList>
            <person name="Bai S."/>
            <person name="Wu H."/>
            <person name="Zhang J."/>
            <person name="Pan Z."/>
            <person name="Zhao W."/>
            <person name="Li Z."/>
            <person name="Tong C."/>
        </authorList>
    </citation>
    <scope>NUCLEOTIDE SEQUENCE</scope>
    <source>
        <tissue evidence="1">Leaf</tissue>
    </source>
</reference>